<protein>
    <submittedName>
        <fullName evidence="7">Cationic amino acid transporter</fullName>
    </submittedName>
</protein>
<evidence type="ECO:0000313" key="8">
    <source>
        <dbReference type="Proteomes" id="UP000092482"/>
    </source>
</evidence>
<feature type="transmembrane region" description="Helical" evidence="6">
    <location>
        <begin position="95"/>
        <end position="121"/>
    </location>
</feature>
<name>A0A1B1NEF2_9MICO</name>
<proteinExistence type="predicted"/>
<dbReference type="GO" id="GO:0005886">
    <property type="term" value="C:plasma membrane"/>
    <property type="evidence" value="ECO:0007669"/>
    <property type="project" value="UniProtKB-SubCell"/>
</dbReference>
<feature type="transmembrane region" description="Helical" evidence="6">
    <location>
        <begin position="51"/>
        <end position="74"/>
    </location>
</feature>
<evidence type="ECO:0000256" key="1">
    <source>
        <dbReference type="ARBA" id="ARBA00004651"/>
    </source>
</evidence>
<feature type="transmembrane region" description="Helical" evidence="6">
    <location>
        <begin position="415"/>
        <end position="433"/>
    </location>
</feature>
<keyword evidence="8" id="KW-1185">Reference proteome</keyword>
<feature type="transmembrane region" description="Helical" evidence="6">
    <location>
        <begin position="250"/>
        <end position="275"/>
    </location>
</feature>
<reference evidence="7 8" key="1">
    <citation type="submission" date="2016-03" db="EMBL/GenBank/DDBJ databases">
        <title>Shallow-sea hydrothermal system.</title>
        <authorList>
            <person name="Tang K."/>
        </authorList>
    </citation>
    <scope>NUCLEOTIDE SEQUENCE [LARGE SCALE GENOMIC DNA]</scope>
    <source>
        <strain evidence="7 8">JLT9</strain>
    </source>
</reference>
<evidence type="ECO:0000256" key="5">
    <source>
        <dbReference type="ARBA" id="ARBA00023136"/>
    </source>
</evidence>
<dbReference type="RefSeq" id="WP_066640721.1">
    <property type="nucleotide sequence ID" value="NZ_CP014989.1"/>
</dbReference>
<dbReference type="Pfam" id="PF13520">
    <property type="entry name" value="AA_permease_2"/>
    <property type="match status" value="1"/>
</dbReference>
<dbReference type="STRING" id="1758689.SGUI_2408"/>
<evidence type="ECO:0000313" key="7">
    <source>
        <dbReference type="EMBL" id="ANS79804.1"/>
    </source>
</evidence>
<feature type="transmembrane region" description="Helical" evidence="6">
    <location>
        <begin position="445"/>
        <end position="465"/>
    </location>
</feature>
<dbReference type="PATRIC" id="fig|1758689.4.peg.2514"/>
<dbReference type="OrthoDB" id="9762947at2"/>
<dbReference type="KEGG" id="serj:SGUI_2408"/>
<feature type="transmembrane region" description="Helical" evidence="6">
    <location>
        <begin position="371"/>
        <end position="395"/>
    </location>
</feature>
<dbReference type="GO" id="GO:0022857">
    <property type="term" value="F:transmembrane transporter activity"/>
    <property type="evidence" value="ECO:0007669"/>
    <property type="project" value="InterPro"/>
</dbReference>
<dbReference type="InterPro" id="IPR050367">
    <property type="entry name" value="APC_superfamily"/>
</dbReference>
<dbReference type="AlphaFoldDB" id="A0A1B1NEF2"/>
<feature type="transmembrane region" description="Helical" evidence="6">
    <location>
        <begin position="173"/>
        <end position="193"/>
    </location>
</feature>
<gene>
    <name evidence="7" type="ORF">SGUI_2408</name>
</gene>
<evidence type="ECO:0000256" key="3">
    <source>
        <dbReference type="ARBA" id="ARBA00022692"/>
    </source>
</evidence>
<dbReference type="PANTHER" id="PTHR42770:SF7">
    <property type="entry name" value="MEMBRANE PROTEIN"/>
    <property type="match status" value="1"/>
</dbReference>
<dbReference type="Proteomes" id="UP000092482">
    <property type="component" value="Chromosome"/>
</dbReference>
<dbReference type="Gene3D" id="1.20.1740.10">
    <property type="entry name" value="Amino acid/polyamine transporter I"/>
    <property type="match status" value="1"/>
</dbReference>
<dbReference type="PANTHER" id="PTHR42770">
    <property type="entry name" value="AMINO ACID TRANSPORTER-RELATED"/>
    <property type="match status" value="1"/>
</dbReference>
<feature type="transmembrane region" description="Helical" evidence="6">
    <location>
        <begin position="295"/>
        <end position="321"/>
    </location>
</feature>
<sequence>MTEQAGVPADRQELRKTLKPRWVWAVALGSAIGWGAFVLPQDLLAQAGPLGASLGLVIGGALMCLIAVSYGLLIRHFPVSGGEYAYAFSFFGRTHAFVAGWALVLGYVSIIALNASALALLFRRLLPPVVEWVPLWEVAGWQVYLGEVVVASAALLLFALLNARGGTLSGRVQYAFCLAMLAAVACMLVATWLHPDTPLSNLEPGFPEGVAPVSAVLMIVAIAPWAYVGFDNVPQAAEEFDFSPAKAFGLIILAIVAAAGIYVAMLLATAVAQPWPQMVADEPAWGTADGLETLFGPIGLMLLAVAVVMGVSTGLNGFYVSASRLLFAMGRARVLPPFFAKVNGAGAPGRAVWFAAALCLIAPLFGREALLWVVDMTSVGVTVAYTYTCLAAYRLWRWSGSDQGDPSTRSTGRKVLSGLGALTGLLFLGLLLIPGSPAQLGTPSWIALGVWVLLGVVFYVMRLPASRQIDDEEMRRLVLGEHAETTWTTDAAR</sequence>
<feature type="transmembrane region" description="Helical" evidence="6">
    <location>
        <begin position="141"/>
        <end position="161"/>
    </location>
</feature>
<feature type="transmembrane region" description="Helical" evidence="6">
    <location>
        <begin position="213"/>
        <end position="230"/>
    </location>
</feature>
<evidence type="ECO:0000256" key="4">
    <source>
        <dbReference type="ARBA" id="ARBA00022989"/>
    </source>
</evidence>
<dbReference type="InterPro" id="IPR002293">
    <property type="entry name" value="AA/rel_permease1"/>
</dbReference>
<accession>A0A1B1NEF2</accession>
<dbReference type="EMBL" id="CP014989">
    <property type="protein sequence ID" value="ANS79804.1"/>
    <property type="molecule type" value="Genomic_DNA"/>
</dbReference>
<organism evidence="7 8">
    <name type="scientific">Serinicoccus hydrothermalis</name>
    <dbReference type="NCBI Taxonomy" id="1758689"/>
    <lineage>
        <taxon>Bacteria</taxon>
        <taxon>Bacillati</taxon>
        <taxon>Actinomycetota</taxon>
        <taxon>Actinomycetes</taxon>
        <taxon>Micrococcales</taxon>
        <taxon>Ornithinimicrobiaceae</taxon>
        <taxon>Serinicoccus</taxon>
    </lineage>
</organism>
<evidence type="ECO:0000256" key="2">
    <source>
        <dbReference type="ARBA" id="ARBA00022475"/>
    </source>
</evidence>
<keyword evidence="2" id="KW-1003">Cell membrane</keyword>
<dbReference type="PIRSF" id="PIRSF006060">
    <property type="entry name" value="AA_transporter"/>
    <property type="match status" value="1"/>
</dbReference>
<feature type="transmembrane region" description="Helical" evidence="6">
    <location>
        <begin position="342"/>
        <end position="365"/>
    </location>
</feature>
<keyword evidence="5 6" id="KW-0472">Membrane</keyword>
<feature type="transmembrane region" description="Helical" evidence="6">
    <location>
        <begin position="21"/>
        <end position="39"/>
    </location>
</feature>
<evidence type="ECO:0000256" key="6">
    <source>
        <dbReference type="SAM" id="Phobius"/>
    </source>
</evidence>
<comment type="subcellular location">
    <subcellularLocation>
        <location evidence="1">Cell membrane</location>
        <topology evidence="1">Multi-pass membrane protein</topology>
    </subcellularLocation>
</comment>
<keyword evidence="4 6" id="KW-1133">Transmembrane helix</keyword>
<keyword evidence="3 6" id="KW-0812">Transmembrane</keyword>